<evidence type="ECO:0000313" key="3">
    <source>
        <dbReference type="Proteomes" id="UP001422759"/>
    </source>
</evidence>
<evidence type="ECO:0000256" key="1">
    <source>
        <dbReference type="SAM" id="MobiDB-lite"/>
    </source>
</evidence>
<feature type="region of interest" description="Disordered" evidence="1">
    <location>
        <begin position="1"/>
        <end position="60"/>
    </location>
</feature>
<protein>
    <submittedName>
        <fullName evidence="2">Uncharacterized protein</fullName>
    </submittedName>
</protein>
<feature type="compositionally biased region" description="Polar residues" evidence="1">
    <location>
        <begin position="1"/>
        <end position="11"/>
    </location>
</feature>
<dbReference type="EMBL" id="BAAANT010000139">
    <property type="protein sequence ID" value="GAA1502302.1"/>
    <property type="molecule type" value="Genomic_DNA"/>
</dbReference>
<gene>
    <name evidence="2" type="ORF">GCM10009760_64930</name>
</gene>
<accession>A0ABP4KHB2</accession>
<name>A0ABP4KHB2_9ACTN</name>
<evidence type="ECO:0000313" key="2">
    <source>
        <dbReference type="EMBL" id="GAA1502302.1"/>
    </source>
</evidence>
<sequence>MLHSVSDSQCWRNPHPAGAEQQATAAKNQKDIAAGQKPGLVPGPHVSSDIHESPRLVLQP</sequence>
<keyword evidence="3" id="KW-1185">Reference proteome</keyword>
<comment type="caution">
    <text evidence="2">The sequence shown here is derived from an EMBL/GenBank/DDBJ whole genome shotgun (WGS) entry which is preliminary data.</text>
</comment>
<dbReference type="Proteomes" id="UP001422759">
    <property type="component" value="Unassembled WGS sequence"/>
</dbReference>
<reference evidence="3" key="1">
    <citation type="journal article" date="2019" name="Int. J. Syst. Evol. Microbiol.">
        <title>The Global Catalogue of Microorganisms (GCM) 10K type strain sequencing project: providing services to taxonomists for standard genome sequencing and annotation.</title>
        <authorList>
            <consortium name="The Broad Institute Genomics Platform"/>
            <consortium name="The Broad Institute Genome Sequencing Center for Infectious Disease"/>
            <person name="Wu L."/>
            <person name="Ma J."/>
        </authorList>
    </citation>
    <scope>NUCLEOTIDE SEQUENCE [LARGE SCALE GENOMIC DNA]</scope>
    <source>
        <strain evidence="3">JCM 14560</strain>
    </source>
</reference>
<organism evidence="2 3">
    <name type="scientific">Kitasatospora kazusensis</name>
    <dbReference type="NCBI Taxonomy" id="407974"/>
    <lineage>
        <taxon>Bacteria</taxon>
        <taxon>Bacillati</taxon>
        <taxon>Actinomycetota</taxon>
        <taxon>Actinomycetes</taxon>
        <taxon>Kitasatosporales</taxon>
        <taxon>Streptomycetaceae</taxon>
        <taxon>Kitasatospora</taxon>
    </lineage>
</organism>
<proteinExistence type="predicted"/>